<reference evidence="8 9" key="1">
    <citation type="submission" date="2021-07" db="EMBL/GenBank/DDBJ databases">
        <authorList>
            <consortium name="Genoscope - CEA"/>
            <person name="William W."/>
        </authorList>
    </citation>
    <scope>NUCLEOTIDE SEQUENCE [LARGE SCALE GENOMIC DNA]</scope>
</reference>
<feature type="domain" description="Glycoside hydrolase family 3 N-terminal" evidence="6">
    <location>
        <begin position="33"/>
        <end position="359"/>
    </location>
</feature>
<dbReference type="AlphaFoldDB" id="A0A8D9G6I5"/>
<dbReference type="InterPro" id="IPR036881">
    <property type="entry name" value="Glyco_hydro_3_C_sf"/>
</dbReference>
<dbReference type="GO" id="GO:0004553">
    <property type="term" value="F:hydrolase activity, hydrolyzing O-glycosyl compounds"/>
    <property type="evidence" value="ECO:0007669"/>
    <property type="project" value="InterPro"/>
</dbReference>
<dbReference type="PANTHER" id="PTHR30620">
    <property type="entry name" value="PERIPLASMIC BETA-GLUCOSIDASE-RELATED"/>
    <property type="match status" value="1"/>
</dbReference>
<dbReference type="GO" id="GO:0005975">
    <property type="term" value="P:carbohydrate metabolic process"/>
    <property type="evidence" value="ECO:0007669"/>
    <property type="project" value="InterPro"/>
</dbReference>
<evidence type="ECO:0000259" key="7">
    <source>
        <dbReference type="Pfam" id="PF01915"/>
    </source>
</evidence>
<evidence type="ECO:0000256" key="2">
    <source>
        <dbReference type="ARBA" id="ARBA00022801"/>
    </source>
</evidence>
<feature type="domain" description="Glycoside hydrolase family 3 N-terminal" evidence="6">
    <location>
        <begin position="632"/>
        <end position="958"/>
    </location>
</feature>
<feature type="compositionally biased region" description="Basic and acidic residues" evidence="5">
    <location>
        <begin position="582"/>
        <end position="619"/>
    </location>
</feature>
<dbReference type="PANTHER" id="PTHR30620:SF98">
    <property type="entry name" value="BETA-GLUCOSIDASE"/>
    <property type="match status" value="1"/>
</dbReference>
<dbReference type="SUPFAM" id="SSF51445">
    <property type="entry name" value="(Trans)glycosidases"/>
    <property type="match status" value="2"/>
</dbReference>
<dbReference type="FunFam" id="3.20.20.300:FF:000003">
    <property type="entry name" value="Beta-D-glucan exohydrolase isoenzyme ExoI"/>
    <property type="match status" value="2"/>
</dbReference>
<dbReference type="Pfam" id="PF01915">
    <property type="entry name" value="Glyco_hydro_3_C"/>
    <property type="match status" value="2"/>
</dbReference>
<dbReference type="InterPro" id="IPR051915">
    <property type="entry name" value="Cellulose_Degrad_GH3"/>
</dbReference>
<protein>
    <recommendedName>
        <fullName evidence="10">Beta-glucosidase</fullName>
    </recommendedName>
</protein>
<feature type="domain" description="Glycoside hydrolase family 3 C-terminal" evidence="7">
    <location>
        <begin position="995"/>
        <end position="1217"/>
    </location>
</feature>
<dbReference type="InterPro" id="IPR019800">
    <property type="entry name" value="Glyco_hydro_3_AS"/>
</dbReference>
<evidence type="ECO:0000313" key="8">
    <source>
        <dbReference type="EMBL" id="CAG7869909.1"/>
    </source>
</evidence>
<evidence type="ECO:0000256" key="1">
    <source>
        <dbReference type="ARBA" id="ARBA00005336"/>
    </source>
</evidence>
<dbReference type="Gene3D" id="3.20.20.300">
    <property type="entry name" value="Glycoside hydrolase, family 3, N-terminal domain"/>
    <property type="match status" value="2"/>
</dbReference>
<feature type="region of interest" description="Disordered" evidence="5">
    <location>
        <begin position="543"/>
        <end position="625"/>
    </location>
</feature>
<sequence length="1221" mass="134474">MTDAGEVTAMDCVYKNPNEGVEDRIQDLLQRMTVEEKIGQMTQIHRAVSSAAIIKDFFIGNVCNSAGKSGNKDALSEDWAEMIDGFQTAALETRLAIPIIYGLDAVHGNNKFYGTTIFSHNIGLGATRDYDLARIIGSATALEVRASGAHWVFAPCVAVCKDPRWGRCLESYSEDTDVVCNMTSIVSGLQGPPPEGHPAGYPFLAGRNNVVACAKHFVGDGGTEMGKNEGDTIASYEDLERIHMAPYLNCLAVSAVMPSYSRWNGRKLHGDRFLMTEILKDKFGFKGCLVSDWSGIEKMGEPRGSNYRECVEAAINTGIDMVMVPYRYEKFINELTSLVKDGKILMSRIDDAVERILRLKFTAGLFEHPFSDISLLKFVGCKCRHNCLGCRQSNRRSRNKSGLREDSFGGDFSNEDFSYAIVAVGEAPYAESRGDDPEPSIHFDGDSIVRLVAEKIPTVAILMTGRPLVLDMTMLEKVEALVAAWLPGTEGHGIADSVFGDYDFTGKLLKSWFRETEQLPMNPEADSYHPLFPLGFGLKSTKREVQVCHRRGDPPRERTAPSRRETETRIPPRETPTASSSSEDHETEAESSRFRENEAKSSRFRDRNGESSRFHEVSQSRRGFTRSHGVFEEKIGQMTQIERSVASHDVLTDYFIGSVQSGAGSWPFEDAKSSDWADMIDGFQRSALASRLGIPIIYGTDAVHGNNNVYGATIFPHNIGLGATRDAELVKRIGAVTALEVRASGIHWTFAPCVAVLGDPRWGRCYESYGEAAKIVSEMSSIISGLQGEPPEEHPNGYPFLAGRNNLIACAKHFVGDGGTDKGLSEGNTIASYEDLERIHVAPYLNCISQGVCTVMASFSSWNGSRLHSDYYLLTEVLKQKLGFKGFLVSDWDGLETISEPQGSDNRNCVKLGINAGIDMVMVPYKYQQFIEDLTDLVESGEVQMARINDAVERILRVKFVAGLFEYPLTDRSLLPTVGCKEHREVAREAVRKSLVLLKNGKNDDKPFLPLDRTAERILVVGTHADDLGNQCGGWTKTKSGQSGKITIGTTLLDAIKAAVGDKTEVIYEKTPSKETLASCEDFSYAIVALGEPPYAEMRGDNSELTIPLNGNNIVTAVAEKIPTLVILFTGRPMVLEMPVDITCIKHHISPVLEKTEALVAAWFPGTEGKGMADVIFGDYDFEGKLPLSWFKRVDQLPLNVDSNFYDPLFPLGYGLNCNSG</sequence>
<feature type="compositionally biased region" description="Basic and acidic residues" evidence="5">
    <location>
        <begin position="543"/>
        <end position="572"/>
    </location>
</feature>
<name>A0A8D9G6I5_BRACM</name>
<evidence type="ECO:0000313" key="9">
    <source>
        <dbReference type="Proteomes" id="UP000694005"/>
    </source>
</evidence>
<dbReference type="SUPFAM" id="SSF52279">
    <property type="entry name" value="Beta-D-glucan exohydrolase, C-terminal domain"/>
    <property type="match status" value="2"/>
</dbReference>
<dbReference type="InterPro" id="IPR017853">
    <property type="entry name" value="GH"/>
</dbReference>
<dbReference type="InterPro" id="IPR001764">
    <property type="entry name" value="Glyco_hydro_3_N"/>
</dbReference>
<proteinExistence type="inferred from homology"/>
<dbReference type="Gene3D" id="3.40.50.1700">
    <property type="entry name" value="Glycoside hydrolase family 3 C-terminal domain"/>
    <property type="match status" value="2"/>
</dbReference>
<organism evidence="8 9">
    <name type="scientific">Brassica campestris</name>
    <name type="common">Field mustard</name>
    <dbReference type="NCBI Taxonomy" id="3711"/>
    <lineage>
        <taxon>Eukaryota</taxon>
        <taxon>Viridiplantae</taxon>
        <taxon>Streptophyta</taxon>
        <taxon>Embryophyta</taxon>
        <taxon>Tracheophyta</taxon>
        <taxon>Spermatophyta</taxon>
        <taxon>Magnoliopsida</taxon>
        <taxon>eudicotyledons</taxon>
        <taxon>Gunneridae</taxon>
        <taxon>Pentapetalae</taxon>
        <taxon>rosids</taxon>
        <taxon>malvids</taxon>
        <taxon>Brassicales</taxon>
        <taxon>Brassicaceae</taxon>
        <taxon>Brassiceae</taxon>
        <taxon>Brassica</taxon>
    </lineage>
</organism>
<comment type="similarity">
    <text evidence="1 4">Belongs to the glycosyl hydrolase 3 family.</text>
</comment>
<evidence type="ECO:0000256" key="5">
    <source>
        <dbReference type="SAM" id="MobiDB-lite"/>
    </source>
</evidence>
<feature type="domain" description="Glycoside hydrolase family 3 C-terminal" evidence="7">
    <location>
        <begin position="416"/>
        <end position="538"/>
    </location>
</feature>
<gene>
    <name evidence="8" type="ORF">BRAPAZ1V2_A06P21490.2</name>
</gene>
<dbReference type="Gramene" id="A06p21490.2_BraZ1">
    <property type="protein sequence ID" value="A06p21490.2_BraZ1.CDS"/>
    <property type="gene ID" value="A06g21490.2_BraZ1"/>
</dbReference>
<evidence type="ECO:0000256" key="3">
    <source>
        <dbReference type="ARBA" id="ARBA00023295"/>
    </source>
</evidence>
<evidence type="ECO:0000256" key="4">
    <source>
        <dbReference type="RuleBase" id="RU361161"/>
    </source>
</evidence>
<keyword evidence="2 4" id="KW-0378">Hydrolase</keyword>
<dbReference type="PRINTS" id="PR00133">
    <property type="entry name" value="GLHYDRLASE3"/>
</dbReference>
<accession>A0A8D9G6I5</accession>
<dbReference type="InterPro" id="IPR002772">
    <property type="entry name" value="Glyco_hydro_3_C"/>
</dbReference>
<dbReference type="PROSITE" id="PS00775">
    <property type="entry name" value="GLYCOSYL_HYDROL_F3"/>
    <property type="match status" value="2"/>
</dbReference>
<dbReference type="FunFam" id="3.40.50.1700:FF:000002">
    <property type="entry name" value="Glycosyl hydrolase family protein"/>
    <property type="match status" value="1"/>
</dbReference>
<dbReference type="InterPro" id="IPR036962">
    <property type="entry name" value="Glyco_hydro_3_N_sf"/>
</dbReference>
<dbReference type="Proteomes" id="UP000694005">
    <property type="component" value="Chromosome A06"/>
</dbReference>
<keyword evidence="3 4" id="KW-0326">Glycosidase</keyword>
<dbReference type="EMBL" id="LS974622">
    <property type="protein sequence ID" value="CAG7869909.1"/>
    <property type="molecule type" value="Genomic_DNA"/>
</dbReference>
<evidence type="ECO:0000259" key="6">
    <source>
        <dbReference type="Pfam" id="PF00933"/>
    </source>
</evidence>
<evidence type="ECO:0008006" key="10">
    <source>
        <dbReference type="Google" id="ProtNLM"/>
    </source>
</evidence>
<dbReference type="Pfam" id="PF00933">
    <property type="entry name" value="Glyco_hydro_3"/>
    <property type="match status" value="2"/>
</dbReference>